<feature type="transmembrane region" description="Helical" evidence="1">
    <location>
        <begin position="28"/>
        <end position="49"/>
    </location>
</feature>
<dbReference type="Proteomes" id="UP000324701">
    <property type="component" value="Unassembled WGS sequence"/>
</dbReference>
<evidence type="ECO:0000313" key="3">
    <source>
        <dbReference type="Proteomes" id="UP000324701"/>
    </source>
</evidence>
<reference evidence="2 3" key="1">
    <citation type="submission" date="2019-09" db="EMBL/GenBank/DDBJ databases">
        <title>Report of infection by Mycobacterium simiae a patient suffering from pulmonary tuberculosis.</title>
        <authorList>
            <person name="Mohanty P.S."/>
            <person name="Bansal A.K."/>
            <person name="Singh H."/>
            <person name="Sharma S."/>
            <person name="Patil S.A."/>
            <person name="Upadhaya P."/>
            <person name="Singh P.K."/>
            <person name="Kumar D."/>
            <person name="Kumar S."/>
            <person name="Singh R.K."/>
            <person name="Chaudhary B."/>
        </authorList>
    </citation>
    <scope>NUCLEOTIDE SEQUENCE [LARGE SCALE GENOMIC DNA]</scope>
    <source>
        <strain evidence="2 3">JAL-560-SIM</strain>
    </source>
</reference>
<sequence>MTESAQLFTGVHDTPVYTDILFRKPLRLPVVISLYGGGALTALATVAALDSGHARAVGIGGLLATAALAGAAALIPRGRPGLGFRLRSGWRALRPRP</sequence>
<evidence type="ECO:0000256" key="1">
    <source>
        <dbReference type="SAM" id="Phobius"/>
    </source>
</evidence>
<gene>
    <name evidence="2" type="ORF">F0Q45_25435</name>
</gene>
<dbReference type="OrthoDB" id="4647520at2"/>
<keyword evidence="3" id="KW-1185">Reference proteome</keyword>
<evidence type="ECO:0000313" key="2">
    <source>
        <dbReference type="EMBL" id="KAA1243711.1"/>
    </source>
</evidence>
<dbReference type="AlphaFoldDB" id="A0A5B1B6X6"/>
<feature type="non-terminal residue" evidence="2">
    <location>
        <position position="97"/>
    </location>
</feature>
<feature type="transmembrane region" description="Helical" evidence="1">
    <location>
        <begin position="55"/>
        <end position="75"/>
    </location>
</feature>
<comment type="caution">
    <text evidence="2">The sequence shown here is derived from an EMBL/GenBank/DDBJ whole genome shotgun (WGS) entry which is preliminary data.</text>
</comment>
<dbReference type="RefSeq" id="WP_149656511.1">
    <property type="nucleotide sequence ID" value="NZ_VTZN01000332.1"/>
</dbReference>
<proteinExistence type="predicted"/>
<organism evidence="2 3">
    <name type="scientific">Mycobacterium simiae</name>
    <name type="common">Mycobacterium habana</name>
    <dbReference type="NCBI Taxonomy" id="1784"/>
    <lineage>
        <taxon>Bacteria</taxon>
        <taxon>Bacillati</taxon>
        <taxon>Actinomycetota</taxon>
        <taxon>Actinomycetes</taxon>
        <taxon>Mycobacteriales</taxon>
        <taxon>Mycobacteriaceae</taxon>
        <taxon>Mycobacterium</taxon>
        <taxon>Mycobacterium simiae complex</taxon>
    </lineage>
</organism>
<keyword evidence="1" id="KW-0472">Membrane</keyword>
<protein>
    <submittedName>
        <fullName evidence="2">Uncharacterized protein</fullName>
    </submittedName>
</protein>
<keyword evidence="1" id="KW-0812">Transmembrane</keyword>
<keyword evidence="1" id="KW-1133">Transmembrane helix</keyword>
<accession>A0A5B1B6X6</accession>
<dbReference type="EMBL" id="VTZN01000332">
    <property type="protein sequence ID" value="KAA1243711.1"/>
    <property type="molecule type" value="Genomic_DNA"/>
</dbReference>
<name>A0A5B1B6X6_MYCSI</name>